<name>A0A3D8GW84_9BACI</name>
<comment type="caution">
    <text evidence="1">The sequence shown here is derived from an EMBL/GenBank/DDBJ whole genome shotgun (WGS) entry which is preliminary data.</text>
</comment>
<dbReference type="Proteomes" id="UP000257144">
    <property type="component" value="Unassembled WGS sequence"/>
</dbReference>
<protein>
    <submittedName>
        <fullName evidence="1">Uncharacterized protein</fullName>
    </submittedName>
</protein>
<evidence type="ECO:0000313" key="1">
    <source>
        <dbReference type="EMBL" id="RDU38718.1"/>
    </source>
</evidence>
<accession>A0A3D8GW84</accession>
<organism evidence="1 2">
    <name type="scientific">Neobacillus piezotolerans</name>
    <dbReference type="NCBI Taxonomy" id="2259171"/>
    <lineage>
        <taxon>Bacteria</taxon>
        <taxon>Bacillati</taxon>
        <taxon>Bacillota</taxon>
        <taxon>Bacilli</taxon>
        <taxon>Bacillales</taxon>
        <taxon>Bacillaceae</taxon>
        <taxon>Neobacillus</taxon>
    </lineage>
</organism>
<gene>
    <name evidence="1" type="ORF">DRW41_03935</name>
</gene>
<dbReference type="EMBL" id="QNQT01000001">
    <property type="protein sequence ID" value="RDU38718.1"/>
    <property type="molecule type" value="Genomic_DNA"/>
</dbReference>
<reference evidence="1 2" key="1">
    <citation type="submission" date="2018-07" db="EMBL/GenBank/DDBJ databases">
        <title>Bacillus sp. YLB-04 draft genome sequence.</title>
        <authorList>
            <person name="Yu L."/>
            <person name="Tang X."/>
        </authorList>
    </citation>
    <scope>NUCLEOTIDE SEQUENCE [LARGE SCALE GENOMIC DNA]</scope>
    <source>
        <strain evidence="1 2">YLB-04</strain>
    </source>
</reference>
<dbReference type="OrthoDB" id="153065at2"/>
<evidence type="ECO:0000313" key="2">
    <source>
        <dbReference type="Proteomes" id="UP000257144"/>
    </source>
</evidence>
<dbReference type="AlphaFoldDB" id="A0A3D8GW84"/>
<keyword evidence="2" id="KW-1185">Reference proteome</keyword>
<proteinExistence type="predicted"/>
<dbReference type="RefSeq" id="WP_115450633.1">
    <property type="nucleotide sequence ID" value="NZ_QNQT01000001.1"/>
</dbReference>
<sequence>MNTLVDQAVLNNVAWCEIVCNTHGIAGISKQQVWGLLSKAPPFYPEIITISKDVPIEEIKHFIENGNDSSIKDSYANNDLARFGFKILFEAEWIYHSSVSDLEPIQSNRRVITTEEDLAQWTITSELDGVIKPDLLKRKNVKIFILEKNDGIYGFIANLNANVVGISNVFSIGKENKSLWRDIPQVVANEFPGLAMVGYEHGSTLEDAHLSGWRSIGPLRVWFKSIKD</sequence>